<keyword evidence="2" id="KW-1185">Reference proteome</keyword>
<dbReference type="Gene3D" id="3.30.530.20">
    <property type="match status" value="1"/>
</dbReference>
<accession>A0A0D1LLL1</accession>
<dbReference type="PATRIC" id="fig|280871.6.peg.2320"/>
<sequence length="153" mass="17042">MWMSRSRFELCEEVPGAPDDVRTFYTDLTNMKLVHPLVVAVDRVGDRQDGRGHQRDYRVRDRIPFGPLSLAVTYRATVLIAPDGVVHTEARQFPRVRLTGTVTFVPAGAGTTVTETVDIAAPRPLAAFTAEQAEKAHAAMLVAIRRHFEKSRT</sequence>
<reference evidence="1 2" key="1">
    <citation type="submission" date="2015-01" db="EMBL/GenBank/DDBJ databases">
        <title>Genome sequence of Mycobacterium llatzerense and Mycobacterium immunogenum recovered from brain abscess.</title>
        <authorList>
            <person name="Greninger A.L."/>
            <person name="Langelier C."/>
            <person name="Cunningham G."/>
            <person name="Chiu C.Y."/>
            <person name="Miller S."/>
        </authorList>
    </citation>
    <scope>NUCLEOTIDE SEQUENCE [LARGE SCALE GENOMIC DNA]</scope>
    <source>
        <strain evidence="1 2">CLUC14</strain>
    </source>
</reference>
<proteinExistence type="predicted"/>
<protein>
    <submittedName>
        <fullName evidence="1">Polyketide cyclase / dehydrase and lipid transport</fullName>
    </submittedName>
</protein>
<organism evidence="1 2">
    <name type="scientific">Mycolicibacterium llatzerense</name>
    <dbReference type="NCBI Taxonomy" id="280871"/>
    <lineage>
        <taxon>Bacteria</taxon>
        <taxon>Bacillati</taxon>
        <taxon>Actinomycetota</taxon>
        <taxon>Actinomycetes</taxon>
        <taxon>Mycobacteriales</taxon>
        <taxon>Mycobacteriaceae</taxon>
        <taxon>Mycolicibacterium</taxon>
    </lineage>
</organism>
<dbReference type="EMBL" id="JXST01000013">
    <property type="protein sequence ID" value="KIU16866.1"/>
    <property type="molecule type" value="Genomic_DNA"/>
</dbReference>
<dbReference type="RefSeq" id="WP_043985706.1">
    <property type="nucleotide sequence ID" value="NZ_JXST01000013.1"/>
</dbReference>
<dbReference type="CDD" id="cd07812">
    <property type="entry name" value="SRPBCC"/>
    <property type="match status" value="1"/>
</dbReference>
<name>A0A0D1LLL1_9MYCO</name>
<dbReference type="OrthoDB" id="72630at2"/>
<dbReference type="InterPro" id="IPR019587">
    <property type="entry name" value="Polyketide_cyclase/dehydratase"/>
</dbReference>
<dbReference type="InterPro" id="IPR023393">
    <property type="entry name" value="START-like_dom_sf"/>
</dbReference>
<dbReference type="AlphaFoldDB" id="A0A0D1LLL1"/>
<dbReference type="STRING" id="280871.TL10_11195"/>
<comment type="caution">
    <text evidence="1">The sequence shown here is derived from an EMBL/GenBank/DDBJ whole genome shotgun (WGS) entry which is preliminary data.</text>
</comment>
<dbReference type="Proteomes" id="UP000032221">
    <property type="component" value="Unassembled WGS sequence"/>
</dbReference>
<dbReference type="SUPFAM" id="SSF55961">
    <property type="entry name" value="Bet v1-like"/>
    <property type="match status" value="1"/>
</dbReference>
<evidence type="ECO:0000313" key="1">
    <source>
        <dbReference type="EMBL" id="KIU16866.1"/>
    </source>
</evidence>
<dbReference type="Pfam" id="PF10604">
    <property type="entry name" value="Polyketide_cyc2"/>
    <property type="match status" value="1"/>
</dbReference>
<gene>
    <name evidence="1" type="ORF">TL10_11195</name>
</gene>
<evidence type="ECO:0000313" key="2">
    <source>
        <dbReference type="Proteomes" id="UP000032221"/>
    </source>
</evidence>